<keyword evidence="4" id="KW-0560">Oxidoreductase</keyword>
<dbReference type="AlphaFoldDB" id="A0A323TJ19"/>
<dbReference type="Gene3D" id="3.30.9.10">
    <property type="entry name" value="D-Amino Acid Oxidase, subunit A, domain 2"/>
    <property type="match status" value="1"/>
</dbReference>
<evidence type="ECO:0000256" key="3">
    <source>
        <dbReference type="ARBA" id="ARBA00022630"/>
    </source>
</evidence>
<keyword evidence="7" id="KW-1185">Reference proteome</keyword>
<sequence>MNSFIVIGGGILGASTAYHLALKGAEVTLVDRRDTGQATSAGAGIICPWLSQRRNKPWYRLVKAGARYYPELIKQLEDVNEKNTGYAKVGALSLHHDTNKLDKMEERAIKRREDAPEIGEITRLSPLEARRHFPLLAEGYGAVHVSGGARVDGRALRDSLLKAAKKLGVKVIRDNASLIVENSQVTGVTVGKTKLTSDKVILTEGAWANDLLQKLNIKVLVKPQKGQIVHLKLDIENSGWPVVIPPNDYYLLHFGEGRVVIGATRENDKGFDSRVTAGGLEEVFREAFTFAPGLADGEVLETRVGFRPFTPGFLPVIGAVPDVERLLFANGLGASGLTSGPFLGAELARLALGSETELCLEDYNVAGAIEKLN</sequence>
<evidence type="ECO:0000256" key="2">
    <source>
        <dbReference type="ARBA" id="ARBA00009410"/>
    </source>
</evidence>
<proteinExistence type="inferred from homology"/>
<dbReference type="InterPro" id="IPR036188">
    <property type="entry name" value="FAD/NAD-bd_sf"/>
</dbReference>
<dbReference type="InterPro" id="IPR006076">
    <property type="entry name" value="FAD-dep_OxRdtase"/>
</dbReference>
<comment type="similarity">
    <text evidence="2">Belongs to the DadA oxidoreductase family.</text>
</comment>
<keyword evidence="3" id="KW-0285">Flavoprotein</keyword>
<dbReference type="RefSeq" id="WP_110608727.1">
    <property type="nucleotide sequence ID" value="NZ_PDOD01000001.1"/>
</dbReference>
<dbReference type="GO" id="GO:0016491">
    <property type="term" value="F:oxidoreductase activity"/>
    <property type="evidence" value="ECO:0007669"/>
    <property type="project" value="UniProtKB-KW"/>
</dbReference>
<dbReference type="GO" id="GO:0005737">
    <property type="term" value="C:cytoplasm"/>
    <property type="evidence" value="ECO:0007669"/>
    <property type="project" value="TreeGrafter"/>
</dbReference>
<evidence type="ECO:0000256" key="4">
    <source>
        <dbReference type="ARBA" id="ARBA00023002"/>
    </source>
</evidence>
<name>A0A323TJ19_9BACI</name>
<comment type="cofactor">
    <cofactor evidence="1">
        <name>FAD</name>
        <dbReference type="ChEBI" id="CHEBI:57692"/>
    </cofactor>
</comment>
<evidence type="ECO:0000259" key="5">
    <source>
        <dbReference type="Pfam" id="PF01266"/>
    </source>
</evidence>
<organism evidence="6 7">
    <name type="scientific">Salipaludibacillus keqinensis</name>
    <dbReference type="NCBI Taxonomy" id="2045207"/>
    <lineage>
        <taxon>Bacteria</taxon>
        <taxon>Bacillati</taxon>
        <taxon>Bacillota</taxon>
        <taxon>Bacilli</taxon>
        <taxon>Bacillales</taxon>
        <taxon>Bacillaceae</taxon>
    </lineage>
</organism>
<evidence type="ECO:0000256" key="1">
    <source>
        <dbReference type="ARBA" id="ARBA00001974"/>
    </source>
</evidence>
<accession>A0A323TJ19</accession>
<dbReference type="PANTHER" id="PTHR13847:SF286">
    <property type="entry name" value="D-AMINO ACID DEHYDROGENASE"/>
    <property type="match status" value="1"/>
</dbReference>
<gene>
    <name evidence="6" type="ORF">CR194_06145</name>
</gene>
<reference evidence="6 7" key="1">
    <citation type="submission" date="2017-10" db="EMBL/GenBank/DDBJ databases">
        <title>Bacillus sp. nov., a halophilic bacterium isolated from a Keqin Lake.</title>
        <authorList>
            <person name="Wang H."/>
        </authorList>
    </citation>
    <scope>NUCLEOTIDE SEQUENCE [LARGE SCALE GENOMIC DNA]</scope>
    <source>
        <strain evidence="6 7">KQ-12</strain>
    </source>
</reference>
<dbReference type="SUPFAM" id="SSF51905">
    <property type="entry name" value="FAD/NAD(P)-binding domain"/>
    <property type="match status" value="1"/>
</dbReference>
<dbReference type="Proteomes" id="UP000248214">
    <property type="component" value="Unassembled WGS sequence"/>
</dbReference>
<feature type="domain" description="FAD dependent oxidoreductase" evidence="5">
    <location>
        <begin position="4"/>
        <end position="350"/>
    </location>
</feature>
<dbReference type="OrthoDB" id="9805337at2"/>
<evidence type="ECO:0000313" key="7">
    <source>
        <dbReference type="Proteomes" id="UP000248214"/>
    </source>
</evidence>
<dbReference type="Pfam" id="PF01266">
    <property type="entry name" value="DAO"/>
    <property type="match status" value="1"/>
</dbReference>
<comment type="caution">
    <text evidence="6">The sequence shown here is derived from an EMBL/GenBank/DDBJ whole genome shotgun (WGS) entry which is preliminary data.</text>
</comment>
<dbReference type="SUPFAM" id="SSF54373">
    <property type="entry name" value="FAD-linked reductases, C-terminal domain"/>
    <property type="match status" value="1"/>
</dbReference>
<evidence type="ECO:0000313" key="6">
    <source>
        <dbReference type="EMBL" id="PYZ95092.1"/>
    </source>
</evidence>
<protein>
    <submittedName>
        <fullName evidence="6">FAD-dependent oxidoreductase</fullName>
    </submittedName>
</protein>
<dbReference type="PANTHER" id="PTHR13847">
    <property type="entry name" value="SARCOSINE DEHYDROGENASE-RELATED"/>
    <property type="match status" value="1"/>
</dbReference>
<dbReference type="EMBL" id="PDOD01000001">
    <property type="protein sequence ID" value="PYZ95092.1"/>
    <property type="molecule type" value="Genomic_DNA"/>
</dbReference>
<dbReference type="Gene3D" id="3.50.50.60">
    <property type="entry name" value="FAD/NAD(P)-binding domain"/>
    <property type="match status" value="1"/>
</dbReference>